<dbReference type="Proteomes" id="UP000028545">
    <property type="component" value="Unassembled WGS sequence"/>
</dbReference>
<dbReference type="Pfam" id="PF01494">
    <property type="entry name" value="FAD_binding_3"/>
    <property type="match status" value="2"/>
</dbReference>
<keyword evidence="6" id="KW-0503">Monooxygenase</keyword>
<keyword evidence="10" id="KW-1185">Reference proteome</keyword>
<name>A0A084FVM1_PSEDA</name>
<protein>
    <recommendedName>
        <fullName evidence="8">FAD-binding domain-containing protein</fullName>
    </recommendedName>
</protein>
<keyword evidence="5" id="KW-0560">Oxidoreductase</keyword>
<dbReference type="AlphaFoldDB" id="A0A084FVM1"/>
<dbReference type="GeneID" id="27719736"/>
<dbReference type="HOGENOM" id="CLU_009665_12_2_1"/>
<sequence>MRVLIVGAGPTGLVLAHALLKAGVENLVILERRQTVVEASGAGIGLWPHTVRVLDQLGDGILESAQEMVPRMKRNARLGSEGNLILSTDMYEQIEENHGHPFMLFERMRFIELLYTHLPRASDLVLTGKSVASLSQTDKLVSVTCDDGSEYTGDILIGADGVHSITRSLLFGGLEDRRAKLADGFSASFRCIFGCGPLLPGLVPGEMVERSKGPISFQMLISDDTVMWFFYQRLEKMTTNKTYYSDAEMEELADTFKDFEVVEDRSICFGDLWQTKRRARLADLEEGLISQWSKGRVALVGDATHKMLPNLALGGNCAIESAVSLVNRLHNLIQTSPTPSTQELESVFIAYQQERESRARLFTRLSGLMLRHWWLLAKFLGFVGRFTSLENDRTVTDKVLTRISKPGLVLDFVPETQPKTGKVPWDISIVGLSTG</sequence>
<evidence type="ECO:0000256" key="3">
    <source>
        <dbReference type="ARBA" id="ARBA00022630"/>
    </source>
</evidence>
<dbReference type="EMBL" id="JOWA01000165">
    <property type="protein sequence ID" value="KEZ39133.1"/>
    <property type="molecule type" value="Genomic_DNA"/>
</dbReference>
<evidence type="ECO:0000313" key="9">
    <source>
        <dbReference type="EMBL" id="KEZ39133.1"/>
    </source>
</evidence>
<evidence type="ECO:0000256" key="7">
    <source>
        <dbReference type="SAM" id="SignalP"/>
    </source>
</evidence>
<comment type="similarity">
    <text evidence="2">Belongs to the paxM FAD-dependent monooxygenase family.</text>
</comment>
<organism evidence="9 10">
    <name type="scientific">Pseudallescheria apiosperma</name>
    <name type="common">Scedosporium apiospermum</name>
    <dbReference type="NCBI Taxonomy" id="563466"/>
    <lineage>
        <taxon>Eukaryota</taxon>
        <taxon>Fungi</taxon>
        <taxon>Dikarya</taxon>
        <taxon>Ascomycota</taxon>
        <taxon>Pezizomycotina</taxon>
        <taxon>Sordariomycetes</taxon>
        <taxon>Hypocreomycetidae</taxon>
        <taxon>Microascales</taxon>
        <taxon>Microascaceae</taxon>
        <taxon>Scedosporium</taxon>
    </lineage>
</organism>
<reference evidence="9 10" key="1">
    <citation type="journal article" date="2014" name="Genome Announc.">
        <title>Draft genome sequence of the pathogenic fungus Scedosporium apiospermum.</title>
        <authorList>
            <person name="Vandeputte P."/>
            <person name="Ghamrawi S."/>
            <person name="Rechenmann M."/>
            <person name="Iltis A."/>
            <person name="Giraud S."/>
            <person name="Fleury M."/>
            <person name="Thornton C."/>
            <person name="Delhaes L."/>
            <person name="Meyer W."/>
            <person name="Papon N."/>
            <person name="Bouchara J.P."/>
        </authorList>
    </citation>
    <scope>NUCLEOTIDE SEQUENCE [LARGE SCALE GENOMIC DNA]</scope>
    <source>
        <strain evidence="9 10">IHEM 14462</strain>
    </source>
</reference>
<dbReference type="InterPro" id="IPR002938">
    <property type="entry name" value="FAD-bd"/>
</dbReference>
<feature type="domain" description="FAD-binding" evidence="8">
    <location>
        <begin position="278"/>
        <end position="360"/>
    </location>
</feature>
<feature type="domain" description="FAD-binding" evidence="8">
    <location>
        <begin position="2"/>
        <end position="169"/>
    </location>
</feature>
<accession>A0A084FVM1</accession>
<evidence type="ECO:0000256" key="5">
    <source>
        <dbReference type="ARBA" id="ARBA00023002"/>
    </source>
</evidence>
<dbReference type="OrthoDB" id="2431938at2759"/>
<proteinExistence type="inferred from homology"/>
<dbReference type="KEGG" id="sapo:SAPIO_CDS10530"/>
<dbReference type="Gene3D" id="3.50.50.60">
    <property type="entry name" value="FAD/NAD(P)-binding domain"/>
    <property type="match status" value="1"/>
</dbReference>
<dbReference type="InterPro" id="IPR050562">
    <property type="entry name" value="FAD_mOase_fung"/>
</dbReference>
<dbReference type="InterPro" id="IPR036188">
    <property type="entry name" value="FAD/NAD-bd_sf"/>
</dbReference>
<dbReference type="VEuPathDB" id="FungiDB:SAPIO_CDS10530"/>
<dbReference type="PANTHER" id="PTHR47356">
    <property type="entry name" value="FAD-DEPENDENT MONOOXYGENASE ASQG-RELATED"/>
    <property type="match status" value="1"/>
</dbReference>
<dbReference type="SUPFAM" id="SSF51905">
    <property type="entry name" value="FAD/NAD(P)-binding domain"/>
    <property type="match status" value="1"/>
</dbReference>
<keyword evidence="3" id="KW-0285">Flavoprotein</keyword>
<evidence type="ECO:0000313" key="10">
    <source>
        <dbReference type="Proteomes" id="UP000028545"/>
    </source>
</evidence>
<evidence type="ECO:0000256" key="2">
    <source>
        <dbReference type="ARBA" id="ARBA00007992"/>
    </source>
</evidence>
<dbReference type="OMA" id="RICTFES"/>
<comment type="caution">
    <text evidence="9">The sequence shown here is derived from an EMBL/GenBank/DDBJ whole genome shotgun (WGS) entry which is preliminary data.</text>
</comment>
<evidence type="ECO:0000256" key="1">
    <source>
        <dbReference type="ARBA" id="ARBA00001974"/>
    </source>
</evidence>
<dbReference type="PANTHER" id="PTHR47356:SF2">
    <property type="entry name" value="FAD-BINDING DOMAIN-CONTAINING PROTEIN-RELATED"/>
    <property type="match status" value="1"/>
</dbReference>
<feature type="signal peptide" evidence="7">
    <location>
        <begin position="1"/>
        <end position="16"/>
    </location>
</feature>
<dbReference type="GO" id="GO:0004497">
    <property type="term" value="F:monooxygenase activity"/>
    <property type="evidence" value="ECO:0007669"/>
    <property type="project" value="UniProtKB-KW"/>
</dbReference>
<dbReference type="PRINTS" id="PR00420">
    <property type="entry name" value="RNGMNOXGNASE"/>
</dbReference>
<dbReference type="GO" id="GO:0071949">
    <property type="term" value="F:FAD binding"/>
    <property type="evidence" value="ECO:0007669"/>
    <property type="project" value="InterPro"/>
</dbReference>
<evidence type="ECO:0000259" key="8">
    <source>
        <dbReference type="Pfam" id="PF01494"/>
    </source>
</evidence>
<gene>
    <name evidence="9" type="ORF">SAPIO_CDS10530</name>
</gene>
<feature type="chain" id="PRO_5001775013" description="FAD-binding domain-containing protein" evidence="7">
    <location>
        <begin position="17"/>
        <end position="435"/>
    </location>
</feature>
<comment type="cofactor">
    <cofactor evidence="1">
        <name>FAD</name>
        <dbReference type="ChEBI" id="CHEBI:57692"/>
    </cofactor>
</comment>
<keyword evidence="4" id="KW-0274">FAD</keyword>
<evidence type="ECO:0000256" key="6">
    <source>
        <dbReference type="ARBA" id="ARBA00023033"/>
    </source>
</evidence>
<dbReference type="RefSeq" id="XP_016638932.1">
    <property type="nucleotide sequence ID" value="XM_016784107.1"/>
</dbReference>
<keyword evidence="7" id="KW-0732">Signal</keyword>
<evidence type="ECO:0000256" key="4">
    <source>
        <dbReference type="ARBA" id="ARBA00022827"/>
    </source>
</evidence>